<evidence type="ECO:0000256" key="1">
    <source>
        <dbReference type="SAM" id="MobiDB-lite"/>
    </source>
</evidence>
<keyword evidence="3" id="KW-1185">Reference proteome</keyword>
<evidence type="ECO:0000313" key="3">
    <source>
        <dbReference type="Proteomes" id="UP000239724"/>
    </source>
</evidence>
<evidence type="ECO:0000313" key="2">
    <source>
        <dbReference type="EMBL" id="PPQ26866.1"/>
    </source>
</evidence>
<name>A0A2S6MWY0_RHOGL</name>
<gene>
    <name evidence="2" type="ORF">CCS01_28715</name>
</gene>
<proteinExistence type="predicted"/>
<dbReference type="EMBL" id="NHRY01000264">
    <property type="protein sequence ID" value="PPQ26866.1"/>
    <property type="molecule type" value="Genomic_DNA"/>
</dbReference>
<dbReference type="Proteomes" id="UP000239724">
    <property type="component" value="Unassembled WGS sequence"/>
</dbReference>
<feature type="compositionally biased region" description="Polar residues" evidence="1">
    <location>
        <begin position="19"/>
        <end position="29"/>
    </location>
</feature>
<dbReference type="RefSeq" id="WP_104522262.1">
    <property type="nucleotide sequence ID" value="NZ_NHRY01000264.1"/>
</dbReference>
<reference evidence="2 3" key="1">
    <citation type="journal article" date="2018" name="Arch. Microbiol.">
        <title>New insights into the metabolic potential of the phototrophic purple bacterium Rhodopila globiformis DSM 161(T) from its draft genome sequence and evidence for a vanadium-dependent nitrogenase.</title>
        <authorList>
            <person name="Imhoff J.F."/>
            <person name="Rahn T."/>
            <person name="Kunzel S."/>
            <person name="Neulinger S.C."/>
        </authorList>
    </citation>
    <scope>NUCLEOTIDE SEQUENCE [LARGE SCALE GENOMIC DNA]</scope>
    <source>
        <strain evidence="2 3">DSM 161</strain>
    </source>
</reference>
<organism evidence="2 3">
    <name type="scientific">Rhodopila globiformis</name>
    <name type="common">Rhodopseudomonas globiformis</name>
    <dbReference type="NCBI Taxonomy" id="1071"/>
    <lineage>
        <taxon>Bacteria</taxon>
        <taxon>Pseudomonadati</taxon>
        <taxon>Pseudomonadota</taxon>
        <taxon>Alphaproteobacteria</taxon>
        <taxon>Acetobacterales</taxon>
        <taxon>Acetobacteraceae</taxon>
        <taxon>Rhodopila</taxon>
    </lineage>
</organism>
<comment type="caution">
    <text evidence="2">The sequence shown here is derived from an EMBL/GenBank/DDBJ whole genome shotgun (WGS) entry which is preliminary data.</text>
</comment>
<sequence>MSISGITGLSGVSYGMPALSSQATTTSEQPPKATEPIKPETPVTGDLSTTLSPIVLATLTGEHVALHGSSFGS</sequence>
<feature type="region of interest" description="Disordered" evidence="1">
    <location>
        <begin position="17"/>
        <end position="47"/>
    </location>
</feature>
<dbReference type="AlphaFoldDB" id="A0A2S6MWY0"/>
<protein>
    <submittedName>
        <fullName evidence="2">Uncharacterized protein</fullName>
    </submittedName>
</protein>
<accession>A0A2S6MWY0</accession>